<dbReference type="Pfam" id="PF03781">
    <property type="entry name" value="FGE-sulfatase"/>
    <property type="match status" value="1"/>
</dbReference>
<evidence type="ECO:0000313" key="3">
    <source>
        <dbReference type="Proteomes" id="UP000199310"/>
    </source>
</evidence>
<dbReference type="Proteomes" id="UP000199310">
    <property type="component" value="Unassembled WGS sequence"/>
</dbReference>
<dbReference type="AlphaFoldDB" id="A0A1I0SB75"/>
<proteinExistence type="predicted"/>
<organism evidence="2 3">
    <name type="scientific">Chitinophaga arvensicola</name>
    <dbReference type="NCBI Taxonomy" id="29529"/>
    <lineage>
        <taxon>Bacteria</taxon>
        <taxon>Pseudomonadati</taxon>
        <taxon>Bacteroidota</taxon>
        <taxon>Chitinophagia</taxon>
        <taxon>Chitinophagales</taxon>
        <taxon>Chitinophagaceae</taxon>
        <taxon>Chitinophaga</taxon>
    </lineage>
</organism>
<feature type="domain" description="Sulfatase-modifying factor enzyme-like" evidence="1">
    <location>
        <begin position="191"/>
        <end position="232"/>
    </location>
</feature>
<reference evidence="3" key="1">
    <citation type="submission" date="2016-10" db="EMBL/GenBank/DDBJ databases">
        <authorList>
            <person name="Varghese N."/>
            <person name="Submissions S."/>
        </authorList>
    </citation>
    <scope>NUCLEOTIDE SEQUENCE [LARGE SCALE GENOMIC DNA]</scope>
    <source>
        <strain evidence="3">DSM 3695</strain>
    </source>
</reference>
<dbReference type="InterPro" id="IPR016187">
    <property type="entry name" value="CTDL_fold"/>
</dbReference>
<dbReference type="OrthoDB" id="4050476at2"/>
<dbReference type="Gene3D" id="3.90.1580.10">
    <property type="entry name" value="paralog of FGE (formylglycine-generating enzyme)"/>
    <property type="match status" value="1"/>
</dbReference>
<dbReference type="InterPro" id="IPR005532">
    <property type="entry name" value="SUMF_dom"/>
</dbReference>
<evidence type="ECO:0000259" key="1">
    <source>
        <dbReference type="Pfam" id="PF03781"/>
    </source>
</evidence>
<keyword evidence="3" id="KW-1185">Reference proteome</keyword>
<dbReference type="InterPro" id="IPR042095">
    <property type="entry name" value="SUMF_sf"/>
</dbReference>
<dbReference type="STRING" id="29529.SAMN04488122_5654"/>
<evidence type="ECO:0000313" key="2">
    <source>
        <dbReference type="EMBL" id="SEW53731.1"/>
    </source>
</evidence>
<protein>
    <submittedName>
        <fullName evidence="2">Sulfatase-modifying factor enzyme 1</fullName>
    </submittedName>
</protein>
<dbReference type="SUPFAM" id="SSF56436">
    <property type="entry name" value="C-type lectin-like"/>
    <property type="match status" value="1"/>
</dbReference>
<accession>A0A1I0SB75</accession>
<name>A0A1I0SB75_9BACT</name>
<dbReference type="RefSeq" id="WP_089901038.1">
    <property type="nucleotide sequence ID" value="NZ_FOJG01000002.1"/>
</dbReference>
<dbReference type="EMBL" id="FOJG01000002">
    <property type="protein sequence ID" value="SEW53731.1"/>
    <property type="molecule type" value="Genomic_DNA"/>
</dbReference>
<gene>
    <name evidence="2" type="ORF">SAMN04488122_5654</name>
</gene>
<sequence length="328" mass="37730">MDVTRIYQRKDWNALSEKEATAILTFLTETQLPEFSIRSFERFSKFNQHTFTVVLDYKGSEFVFVPGDTVTLGLNEYPMTSANKEQLAALNGTTPTETDEWLQARLSPLRTVTIAPMIVERYAQETGYLPVSPDDGRLVSDKYFKQALNDLLNSSREKYAYTVNNSFRLNKDGQDITAFLYQPATYDELVADVANNGFRLPTEDEWEYLCGGGSRTIFPWGNEIDPTKKYRHFAADHHPDEPFFLDTFNHFGIVIANNPYHYEITMDSEWFLKAGDGGCNICGGSGLELGYLSAGTYYRDPYIFDEEMNYKEEIAGEYTYRRRLKRLL</sequence>